<evidence type="ECO:0000256" key="8">
    <source>
        <dbReference type="ARBA" id="ARBA00022833"/>
    </source>
</evidence>
<accession>A0A6G0WYG2</accession>
<dbReference type="Pfam" id="PF00632">
    <property type="entry name" value="HECT"/>
    <property type="match status" value="1"/>
</dbReference>
<dbReference type="SMART" id="SM00119">
    <property type="entry name" value="HECTc"/>
    <property type="match status" value="1"/>
</dbReference>
<evidence type="ECO:0000256" key="3">
    <source>
        <dbReference type="ARBA" id="ARBA00012485"/>
    </source>
</evidence>
<dbReference type="AlphaFoldDB" id="A0A6G0WYG2"/>
<feature type="region of interest" description="Disordered" evidence="11">
    <location>
        <begin position="156"/>
        <end position="176"/>
    </location>
</feature>
<evidence type="ECO:0000256" key="11">
    <source>
        <dbReference type="SAM" id="MobiDB-lite"/>
    </source>
</evidence>
<evidence type="ECO:0000256" key="4">
    <source>
        <dbReference type="ARBA" id="ARBA00022679"/>
    </source>
</evidence>
<dbReference type="GO" id="GO:0006511">
    <property type="term" value="P:ubiquitin-dependent protein catabolic process"/>
    <property type="evidence" value="ECO:0007669"/>
    <property type="project" value="TreeGrafter"/>
</dbReference>
<reference evidence="14 15" key="1">
    <citation type="submission" date="2019-07" db="EMBL/GenBank/DDBJ databases">
        <title>Genomics analysis of Aphanomyces spp. identifies a new class of oomycete effector associated with host adaptation.</title>
        <authorList>
            <person name="Gaulin E."/>
        </authorList>
    </citation>
    <scope>NUCLEOTIDE SEQUENCE [LARGE SCALE GENOMIC DNA]</scope>
    <source>
        <strain evidence="14 15">ATCC 201684</strain>
    </source>
</reference>
<dbReference type="FunFam" id="3.30.2410.10:FF:000009">
    <property type="entry name" value="Probable E3 ubiquitin-protein ligase HECTD2"/>
    <property type="match status" value="1"/>
</dbReference>
<evidence type="ECO:0000259" key="13">
    <source>
        <dbReference type="PROSITE" id="PS50237"/>
    </source>
</evidence>
<dbReference type="Gene3D" id="3.90.1750.10">
    <property type="entry name" value="Hect, E3 ligase catalytic domains"/>
    <property type="match status" value="1"/>
</dbReference>
<dbReference type="SUPFAM" id="SSF56204">
    <property type="entry name" value="Hect, E3 ligase catalytic domain"/>
    <property type="match status" value="1"/>
</dbReference>
<evidence type="ECO:0000256" key="5">
    <source>
        <dbReference type="ARBA" id="ARBA00022723"/>
    </source>
</evidence>
<feature type="domain" description="RanBP2-type" evidence="12">
    <location>
        <begin position="59"/>
        <end position="88"/>
    </location>
</feature>
<name>A0A6G0WYG2_9STRA</name>
<comment type="catalytic activity">
    <reaction evidence="1">
        <text>S-ubiquitinyl-[E2 ubiquitin-conjugating enzyme]-L-cysteine + [acceptor protein]-L-lysine = [E2 ubiquitin-conjugating enzyme]-L-cysteine + N(6)-ubiquitinyl-[acceptor protein]-L-lysine.</text>
        <dbReference type="EC" id="2.3.2.26"/>
    </reaction>
</comment>
<comment type="pathway">
    <text evidence="2">Protein modification; protein ubiquitination.</text>
</comment>
<dbReference type="InterPro" id="IPR000569">
    <property type="entry name" value="HECT_dom"/>
</dbReference>
<evidence type="ECO:0000256" key="6">
    <source>
        <dbReference type="ARBA" id="ARBA00022771"/>
    </source>
</evidence>
<evidence type="ECO:0000256" key="10">
    <source>
        <dbReference type="PROSITE-ProRule" id="PRU00322"/>
    </source>
</evidence>
<evidence type="ECO:0000256" key="7">
    <source>
        <dbReference type="ARBA" id="ARBA00022786"/>
    </source>
</evidence>
<dbReference type="PANTHER" id="PTHR11254:SF440">
    <property type="entry name" value="E3 UBIQUITIN-PROTEIN LIGASE NEDD-4"/>
    <property type="match status" value="1"/>
</dbReference>
<dbReference type="EMBL" id="VJMJ01000131">
    <property type="protein sequence ID" value="KAF0732531.1"/>
    <property type="molecule type" value="Genomic_DNA"/>
</dbReference>
<keyword evidence="15" id="KW-1185">Reference proteome</keyword>
<dbReference type="GO" id="GO:0061630">
    <property type="term" value="F:ubiquitin protein ligase activity"/>
    <property type="evidence" value="ECO:0007669"/>
    <property type="project" value="UniProtKB-EC"/>
</dbReference>
<evidence type="ECO:0000313" key="15">
    <source>
        <dbReference type="Proteomes" id="UP000481153"/>
    </source>
</evidence>
<keyword evidence="6 10" id="KW-0863">Zinc-finger</keyword>
<dbReference type="Gene3D" id="3.30.2160.10">
    <property type="entry name" value="Hect, E3 ligase catalytic domain"/>
    <property type="match status" value="1"/>
</dbReference>
<sequence>MWVYAILAILILLLIALIVYLAFVVPLRNPPQPDPALTIIPELVPTDVFREHLSDSFMEQQLWKCPVCFFSNAPEKMCCDLCQTVREIKKSKIPIWTPFFQKKEEPSSRNRSKSEDLRQLNKVQLAAARRHIWKREPIGNGQERWVRVKQSSNYQGDTAMLGDSPDTGSRGSRGSSLASSLASVGYIRVRDSTGRLVLNESDQVAVERLQQTMRRAAPGTSPHDLREVCGLPFLGKVKWFSMAMHRLWVPWEIGHVEFVVRRDHIVEDSFAHIMRLNYDQLRQRWRVRFEGEPALDAGGVFREWLTLLVTELFDPTFGLFVSTASSDHCAWINPNSAAMRSPNHLEYYTLAGRLLGKALLEEQLLPVHLALPLLKHILGVPISFSDLQFLDDELYQNLLWLRKCTDPDDVASLALDFSVTRKVNHDTDIVPLAPGGDTIAVTLVNKAAYLDLLFQYHILDSVSFQLLMLLGAMYSIVPEDLLKVFDYKELELLLCGVPTIDVEDWKRHAQIVYLQNDAPTRAETQNVTWFWALLESFSMEKRAKLLQFVTGSSRVPAQGFKALISTDGRVQPFKLLFCALDHRYPRAHTCFNRLDLPVYASYADMDTYLSAIVAQDTTGFSME</sequence>
<dbReference type="EC" id="2.3.2.26" evidence="3"/>
<comment type="caution">
    <text evidence="14">The sequence shown here is derived from an EMBL/GenBank/DDBJ whole genome shotgun (WGS) entry which is preliminary data.</text>
</comment>
<keyword evidence="7 9" id="KW-0833">Ubl conjugation pathway</keyword>
<feature type="domain" description="HECT" evidence="13">
    <location>
        <begin position="277"/>
        <end position="623"/>
    </location>
</feature>
<dbReference type="GO" id="GO:0005737">
    <property type="term" value="C:cytoplasm"/>
    <property type="evidence" value="ECO:0007669"/>
    <property type="project" value="TreeGrafter"/>
</dbReference>
<evidence type="ECO:0000256" key="2">
    <source>
        <dbReference type="ARBA" id="ARBA00004906"/>
    </source>
</evidence>
<evidence type="ECO:0000256" key="9">
    <source>
        <dbReference type="PROSITE-ProRule" id="PRU00104"/>
    </source>
</evidence>
<gene>
    <name evidence="14" type="ORF">Ae201684_010425</name>
</gene>
<keyword evidence="4" id="KW-0808">Transferase</keyword>
<feature type="active site" description="Glycyl thioester intermediate" evidence="9">
    <location>
        <position position="590"/>
    </location>
</feature>
<evidence type="ECO:0000259" key="12">
    <source>
        <dbReference type="PROSITE" id="PS50199"/>
    </source>
</evidence>
<dbReference type="Gene3D" id="3.30.2410.10">
    <property type="entry name" value="Hect, E3 ligase catalytic domain"/>
    <property type="match status" value="1"/>
</dbReference>
<evidence type="ECO:0000256" key="1">
    <source>
        <dbReference type="ARBA" id="ARBA00000885"/>
    </source>
</evidence>
<dbReference type="Proteomes" id="UP000481153">
    <property type="component" value="Unassembled WGS sequence"/>
</dbReference>
<dbReference type="InterPro" id="IPR050409">
    <property type="entry name" value="E3_ubiq-protein_ligase"/>
</dbReference>
<dbReference type="VEuPathDB" id="FungiDB:AeMF1_021567"/>
<dbReference type="GO" id="GO:0016567">
    <property type="term" value="P:protein ubiquitination"/>
    <property type="evidence" value="ECO:0007669"/>
    <property type="project" value="TreeGrafter"/>
</dbReference>
<dbReference type="InterPro" id="IPR035983">
    <property type="entry name" value="Hect_E3_ubiquitin_ligase"/>
</dbReference>
<dbReference type="InterPro" id="IPR001876">
    <property type="entry name" value="Znf_RanBP2"/>
</dbReference>
<dbReference type="CDD" id="cd00078">
    <property type="entry name" value="HECTc"/>
    <property type="match status" value="1"/>
</dbReference>
<dbReference type="PROSITE" id="PS50199">
    <property type="entry name" value="ZF_RANBP2_2"/>
    <property type="match status" value="1"/>
</dbReference>
<dbReference type="PROSITE" id="PS50237">
    <property type="entry name" value="HECT"/>
    <property type="match status" value="1"/>
</dbReference>
<evidence type="ECO:0000313" key="14">
    <source>
        <dbReference type="EMBL" id="KAF0732531.1"/>
    </source>
</evidence>
<keyword evidence="5" id="KW-0479">Metal-binding</keyword>
<dbReference type="PROSITE" id="PS01358">
    <property type="entry name" value="ZF_RANBP2_1"/>
    <property type="match status" value="1"/>
</dbReference>
<organism evidence="14 15">
    <name type="scientific">Aphanomyces euteiches</name>
    <dbReference type="NCBI Taxonomy" id="100861"/>
    <lineage>
        <taxon>Eukaryota</taxon>
        <taxon>Sar</taxon>
        <taxon>Stramenopiles</taxon>
        <taxon>Oomycota</taxon>
        <taxon>Saprolegniomycetes</taxon>
        <taxon>Saprolegniales</taxon>
        <taxon>Verrucalvaceae</taxon>
        <taxon>Aphanomyces</taxon>
    </lineage>
</organism>
<keyword evidence="8" id="KW-0862">Zinc</keyword>
<protein>
    <recommendedName>
        <fullName evidence="3">HECT-type E3 ubiquitin transferase</fullName>
        <ecNumber evidence="3">2.3.2.26</ecNumber>
    </recommendedName>
</protein>
<proteinExistence type="predicted"/>
<dbReference type="GO" id="GO:0008270">
    <property type="term" value="F:zinc ion binding"/>
    <property type="evidence" value="ECO:0007669"/>
    <property type="project" value="UniProtKB-KW"/>
</dbReference>
<dbReference type="PANTHER" id="PTHR11254">
    <property type="entry name" value="HECT DOMAIN UBIQUITIN-PROTEIN LIGASE"/>
    <property type="match status" value="1"/>
</dbReference>